<feature type="binding site" description="axial binding residue" evidence="13">
    <location>
        <position position="394"/>
    </location>
    <ligand>
        <name>heme</name>
        <dbReference type="ChEBI" id="CHEBI:30413"/>
    </ligand>
    <ligandPart>
        <name>Fe</name>
        <dbReference type="ChEBI" id="CHEBI:18248"/>
    </ligandPart>
</feature>
<dbReference type="GO" id="GO:0006805">
    <property type="term" value="P:xenobiotic metabolic process"/>
    <property type="evidence" value="ECO:0007669"/>
    <property type="project" value="TreeGrafter"/>
</dbReference>
<evidence type="ECO:0000256" key="13">
    <source>
        <dbReference type="PIRSR" id="PIRSR602401-1"/>
    </source>
</evidence>
<evidence type="ECO:0000256" key="7">
    <source>
        <dbReference type="ARBA" id="ARBA00022824"/>
    </source>
</evidence>
<feature type="chain" id="PRO_5029746697" evidence="15">
    <location>
        <begin position="24"/>
        <end position="447"/>
    </location>
</feature>
<protein>
    <submittedName>
        <fullName evidence="16">Uncharacterized protein</fullName>
    </submittedName>
</protein>
<dbReference type="PANTHER" id="PTHR24300:SF375">
    <property type="entry name" value="CYTOCHROME P450 FAMILY"/>
    <property type="match status" value="1"/>
</dbReference>
<dbReference type="InterPro" id="IPR002401">
    <property type="entry name" value="Cyt_P450_E_grp-I"/>
</dbReference>
<dbReference type="PROSITE" id="PS00086">
    <property type="entry name" value="CYTOCHROME_P450"/>
    <property type="match status" value="1"/>
</dbReference>
<evidence type="ECO:0000256" key="11">
    <source>
        <dbReference type="ARBA" id="ARBA00023033"/>
    </source>
</evidence>
<evidence type="ECO:0000256" key="12">
    <source>
        <dbReference type="ARBA" id="ARBA00023136"/>
    </source>
</evidence>
<keyword evidence="7" id="KW-0256">Endoplasmic reticulum</keyword>
<dbReference type="Gene3D" id="1.10.630.10">
    <property type="entry name" value="Cytochrome P450"/>
    <property type="match status" value="1"/>
</dbReference>
<dbReference type="OrthoDB" id="1844152at2759"/>
<evidence type="ECO:0000256" key="9">
    <source>
        <dbReference type="ARBA" id="ARBA00023002"/>
    </source>
</evidence>
<evidence type="ECO:0000256" key="5">
    <source>
        <dbReference type="ARBA" id="ARBA00022617"/>
    </source>
</evidence>
<dbReference type="GO" id="GO:0016712">
    <property type="term" value="F:oxidoreductase activity, acting on paired donors, with incorporation or reduction of molecular oxygen, reduced flavin or flavoprotein as one donor, and incorporation of one atom of oxygen"/>
    <property type="evidence" value="ECO:0007669"/>
    <property type="project" value="TreeGrafter"/>
</dbReference>
<evidence type="ECO:0000256" key="10">
    <source>
        <dbReference type="ARBA" id="ARBA00023004"/>
    </source>
</evidence>
<keyword evidence="15" id="KW-0732">Signal</keyword>
<dbReference type="GO" id="GO:0005789">
    <property type="term" value="C:endoplasmic reticulum membrane"/>
    <property type="evidence" value="ECO:0007669"/>
    <property type="project" value="UniProtKB-SubCell"/>
</dbReference>
<reference evidence="16" key="1">
    <citation type="submission" date="2020-06" db="EMBL/GenBank/DDBJ databases">
        <title>Draft genome of Bugula neritina, a colonial animal packing powerful symbionts and potential medicines.</title>
        <authorList>
            <person name="Rayko M."/>
        </authorList>
    </citation>
    <scope>NUCLEOTIDE SEQUENCE [LARGE SCALE GENOMIC DNA]</scope>
    <source>
        <strain evidence="16">Kwan_BN1</strain>
    </source>
</reference>
<dbReference type="PRINTS" id="PR00385">
    <property type="entry name" value="P450"/>
</dbReference>
<comment type="caution">
    <text evidence="16">The sequence shown here is derived from an EMBL/GenBank/DDBJ whole genome shotgun (WGS) entry which is preliminary data.</text>
</comment>
<keyword evidence="12" id="KW-0472">Membrane</keyword>
<comment type="cofactor">
    <cofactor evidence="1 13">
        <name>heme</name>
        <dbReference type="ChEBI" id="CHEBI:30413"/>
    </cofactor>
</comment>
<dbReference type="Pfam" id="PF00067">
    <property type="entry name" value="p450"/>
    <property type="match status" value="1"/>
</dbReference>
<dbReference type="EMBL" id="VXIV02001929">
    <property type="protein sequence ID" value="KAF6028643.1"/>
    <property type="molecule type" value="Genomic_DNA"/>
</dbReference>
<dbReference type="Proteomes" id="UP000593567">
    <property type="component" value="Unassembled WGS sequence"/>
</dbReference>
<evidence type="ECO:0000256" key="4">
    <source>
        <dbReference type="ARBA" id="ARBA00010617"/>
    </source>
</evidence>
<feature type="signal peptide" evidence="15">
    <location>
        <begin position="1"/>
        <end position="23"/>
    </location>
</feature>
<comment type="similarity">
    <text evidence="4 14">Belongs to the cytochrome P450 family.</text>
</comment>
<keyword evidence="9 14" id="KW-0560">Oxidoreductase</keyword>
<evidence type="ECO:0000256" key="6">
    <source>
        <dbReference type="ARBA" id="ARBA00022723"/>
    </source>
</evidence>
<evidence type="ECO:0000256" key="15">
    <source>
        <dbReference type="SAM" id="SignalP"/>
    </source>
</evidence>
<dbReference type="AlphaFoldDB" id="A0A7J7JRV4"/>
<dbReference type="InterPro" id="IPR050182">
    <property type="entry name" value="Cytochrome_P450_fam2"/>
</dbReference>
<keyword evidence="17" id="KW-1185">Reference proteome</keyword>
<dbReference type="GO" id="GO:0005506">
    <property type="term" value="F:iron ion binding"/>
    <property type="evidence" value="ECO:0007669"/>
    <property type="project" value="InterPro"/>
</dbReference>
<dbReference type="InterPro" id="IPR001128">
    <property type="entry name" value="Cyt_P450"/>
</dbReference>
<keyword evidence="6 13" id="KW-0479">Metal-binding</keyword>
<dbReference type="SUPFAM" id="SSF48264">
    <property type="entry name" value="Cytochrome P450"/>
    <property type="match status" value="1"/>
</dbReference>
<comment type="subcellular location">
    <subcellularLocation>
        <location evidence="3">Endoplasmic reticulum membrane</location>
        <topology evidence="3">Peripheral membrane protein</topology>
    </subcellularLocation>
    <subcellularLocation>
        <location evidence="2">Microsome membrane</location>
        <topology evidence="2">Peripheral membrane protein</topology>
    </subcellularLocation>
</comment>
<keyword evidence="5 13" id="KW-0349">Heme</keyword>
<accession>A0A7J7JRV4</accession>
<name>A0A7J7JRV4_BUGNE</name>
<keyword evidence="10 13" id="KW-0408">Iron</keyword>
<dbReference type="GO" id="GO:0020037">
    <property type="term" value="F:heme binding"/>
    <property type="evidence" value="ECO:0007669"/>
    <property type="project" value="InterPro"/>
</dbReference>
<evidence type="ECO:0000256" key="8">
    <source>
        <dbReference type="ARBA" id="ARBA00022848"/>
    </source>
</evidence>
<evidence type="ECO:0000256" key="2">
    <source>
        <dbReference type="ARBA" id="ARBA00004174"/>
    </source>
</evidence>
<dbReference type="PANTHER" id="PTHR24300">
    <property type="entry name" value="CYTOCHROME P450 508A4-RELATED"/>
    <property type="match status" value="1"/>
</dbReference>
<evidence type="ECO:0000256" key="3">
    <source>
        <dbReference type="ARBA" id="ARBA00004406"/>
    </source>
</evidence>
<keyword evidence="8" id="KW-0492">Microsome</keyword>
<gene>
    <name evidence="16" type="ORF">EB796_013056</name>
</gene>
<keyword evidence="11 14" id="KW-0503">Monooxygenase</keyword>
<evidence type="ECO:0000313" key="17">
    <source>
        <dbReference type="Proteomes" id="UP000593567"/>
    </source>
</evidence>
<organism evidence="16 17">
    <name type="scientific">Bugula neritina</name>
    <name type="common">Brown bryozoan</name>
    <name type="synonym">Sertularia neritina</name>
    <dbReference type="NCBI Taxonomy" id="10212"/>
    <lineage>
        <taxon>Eukaryota</taxon>
        <taxon>Metazoa</taxon>
        <taxon>Spiralia</taxon>
        <taxon>Lophotrochozoa</taxon>
        <taxon>Bryozoa</taxon>
        <taxon>Gymnolaemata</taxon>
        <taxon>Cheilostomatida</taxon>
        <taxon>Flustrina</taxon>
        <taxon>Buguloidea</taxon>
        <taxon>Bugulidae</taxon>
        <taxon>Bugula</taxon>
    </lineage>
</organism>
<evidence type="ECO:0000256" key="1">
    <source>
        <dbReference type="ARBA" id="ARBA00001971"/>
    </source>
</evidence>
<dbReference type="InterPro" id="IPR036396">
    <property type="entry name" value="Cyt_P450_sf"/>
</dbReference>
<dbReference type="PRINTS" id="PR00463">
    <property type="entry name" value="EP450I"/>
</dbReference>
<dbReference type="FunFam" id="1.10.630.10:FF:000238">
    <property type="entry name" value="Cytochrome P450 2A6"/>
    <property type="match status" value="1"/>
</dbReference>
<evidence type="ECO:0000256" key="14">
    <source>
        <dbReference type="RuleBase" id="RU000461"/>
    </source>
</evidence>
<sequence>MLCRMFNFLMMTVFTIELGGVKRVVICGYEIVHEILCKSANVSSNRKADSMPKHHSEIAEATPGIFWAEYPHWKTLRSFALSTLREEGMGKSHLEPRIMHEIHAYIDHFITPHVGQPINLSDSIMLATANVMSSMIHGHRKDYTDAFFKLWMKQFRVSLEATTKAAIARNIPFAAYFPGDFTGVKADIKAGEVTIPEAMRQVEAHKANLDPNNLVTYIDKFLYHAQEKKDDENLFTDGNAGMSMLQLYAAGTETTSTALTWAMLYMCAHPDVQVKVQEEIDNVLGTNEVRYQDRFTLPYTEAVILETLRLGNIVPMALPHTLEEEYTIDGEIHLIVILQTLPAGCELMINMASILWDEEVFEEPNKFKPERYLNGDVTLKKTRTLAFGTGRRACLGEGLARMELSLFFTTFMQRFKVSLPTGHIPNLDGVCSIVNAPAKFTVIFTER</sequence>
<evidence type="ECO:0000313" key="16">
    <source>
        <dbReference type="EMBL" id="KAF6028643.1"/>
    </source>
</evidence>
<dbReference type="InterPro" id="IPR017972">
    <property type="entry name" value="Cyt_P450_CS"/>
</dbReference>
<dbReference type="GO" id="GO:0006082">
    <property type="term" value="P:organic acid metabolic process"/>
    <property type="evidence" value="ECO:0007669"/>
    <property type="project" value="TreeGrafter"/>
</dbReference>
<proteinExistence type="inferred from homology"/>